<comment type="pathway">
    <text evidence="1">Metabolic intermediate biosynthesis; chorismate biosynthesis; chorismate from D-erythrose 4-phosphate and phosphoenolpyruvate: step 4/7.</text>
</comment>
<dbReference type="GO" id="GO:0009423">
    <property type="term" value="P:chorismate biosynthetic process"/>
    <property type="evidence" value="ECO:0007669"/>
    <property type="project" value="TreeGrafter"/>
</dbReference>
<dbReference type="SUPFAM" id="SSF51735">
    <property type="entry name" value="NAD(P)-binding Rossmann-fold domains"/>
    <property type="match status" value="1"/>
</dbReference>
<organism evidence="9 10">
    <name type="scientific">Roseivirga ehrenbergii (strain DSM 102268 / JCM 13514 / KCTC 12282 / NCIMB 14502 / KMM 6017)</name>
    <dbReference type="NCBI Taxonomy" id="279360"/>
    <lineage>
        <taxon>Bacteria</taxon>
        <taxon>Pseudomonadati</taxon>
        <taxon>Bacteroidota</taxon>
        <taxon>Cytophagia</taxon>
        <taxon>Cytophagales</taxon>
        <taxon>Roseivirgaceae</taxon>
        <taxon>Roseivirga</taxon>
    </lineage>
</organism>
<keyword evidence="6" id="KW-0057">Aromatic amino acid biosynthesis</keyword>
<dbReference type="EC" id="1.1.1.25" evidence="2"/>
<keyword evidence="3" id="KW-0028">Amino-acid biosynthesis</keyword>
<dbReference type="PANTHER" id="PTHR21089">
    <property type="entry name" value="SHIKIMATE DEHYDROGENASE"/>
    <property type="match status" value="1"/>
</dbReference>
<protein>
    <recommendedName>
        <fullName evidence="2">shikimate dehydrogenase (NADP(+))</fullName>
        <ecNumber evidence="2">1.1.1.25</ecNumber>
    </recommendedName>
</protein>
<dbReference type="GO" id="GO:0009073">
    <property type="term" value="P:aromatic amino acid family biosynthetic process"/>
    <property type="evidence" value="ECO:0007669"/>
    <property type="project" value="UniProtKB-KW"/>
</dbReference>
<keyword evidence="10" id="KW-1185">Reference proteome</keyword>
<evidence type="ECO:0000256" key="7">
    <source>
        <dbReference type="ARBA" id="ARBA00049442"/>
    </source>
</evidence>
<evidence type="ECO:0000256" key="1">
    <source>
        <dbReference type="ARBA" id="ARBA00004871"/>
    </source>
</evidence>
<comment type="catalytic activity">
    <reaction evidence="7">
        <text>shikimate + NADP(+) = 3-dehydroshikimate + NADPH + H(+)</text>
        <dbReference type="Rhea" id="RHEA:17737"/>
        <dbReference type="ChEBI" id="CHEBI:15378"/>
        <dbReference type="ChEBI" id="CHEBI:16630"/>
        <dbReference type="ChEBI" id="CHEBI:36208"/>
        <dbReference type="ChEBI" id="CHEBI:57783"/>
        <dbReference type="ChEBI" id="CHEBI:58349"/>
        <dbReference type="EC" id="1.1.1.25"/>
    </reaction>
</comment>
<dbReference type="Proteomes" id="UP000075583">
    <property type="component" value="Unassembled WGS sequence"/>
</dbReference>
<dbReference type="Gene3D" id="3.40.50.10860">
    <property type="entry name" value="Leucine Dehydrogenase, chain A, domain 1"/>
    <property type="match status" value="1"/>
</dbReference>
<evidence type="ECO:0000313" key="10">
    <source>
        <dbReference type="Proteomes" id="UP000075583"/>
    </source>
</evidence>
<dbReference type="InterPro" id="IPR036291">
    <property type="entry name" value="NAD(P)-bd_dom_sf"/>
</dbReference>
<evidence type="ECO:0000256" key="3">
    <source>
        <dbReference type="ARBA" id="ARBA00022605"/>
    </source>
</evidence>
<evidence type="ECO:0000256" key="2">
    <source>
        <dbReference type="ARBA" id="ARBA00012962"/>
    </source>
</evidence>
<dbReference type="PANTHER" id="PTHR21089:SF1">
    <property type="entry name" value="BIFUNCTIONAL 3-DEHYDROQUINATE DEHYDRATASE_SHIKIMATE DEHYDROGENASE, CHLOROPLASTIC"/>
    <property type="match status" value="1"/>
</dbReference>
<dbReference type="GO" id="GO:0008652">
    <property type="term" value="P:amino acid biosynthetic process"/>
    <property type="evidence" value="ECO:0007669"/>
    <property type="project" value="UniProtKB-KW"/>
</dbReference>
<dbReference type="GO" id="GO:0050661">
    <property type="term" value="F:NADP binding"/>
    <property type="evidence" value="ECO:0007669"/>
    <property type="project" value="InterPro"/>
</dbReference>
<dbReference type="OrthoDB" id="9792692at2"/>
<evidence type="ECO:0000259" key="8">
    <source>
        <dbReference type="Pfam" id="PF08501"/>
    </source>
</evidence>
<keyword evidence="4" id="KW-0521">NADP</keyword>
<evidence type="ECO:0000313" key="9">
    <source>
        <dbReference type="EMBL" id="KYG76199.1"/>
    </source>
</evidence>
<gene>
    <name evidence="9" type="primary">aroE</name>
    <name evidence="9" type="ORF">MB14_02835</name>
</gene>
<proteinExistence type="predicted"/>
<dbReference type="InterPro" id="IPR011342">
    <property type="entry name" value="Shikimate_DH"/>
</dbReference>
<dbReference type="Pfam" id="PF08501">
    <property type="entry name" value="Shikimate_dh_N"/>
    <property type="match status" value="1"/>
</dbReference>
<dbReference type="RefSeq" id="WP_062591278.1">
    <property type="nucleotide sequence ID" value="NZ_LQZQ01000023.1"/>
</dbReference>
<evidence type="ECO:0000256" key="4">
    <source>
        <dbReference type="ARBA" id="ARBA00022857"/>
    </source>
</evidence>
<dbReference type="InterPro" id="IPR013708">
    <property type="entry name" value="Shikimate_DH-bd_N"/>
</dbReference>
<dbReference type="InterPro" id="IPR046346">
    <property type="entry name" value="Aminoacid_DH-like_N_sf"/>
</dbReference>
<evidence type="ECO:0000256" key="5">
    <source>
        <dbReference type="ARBA" id="ARBA00023002"/>
    </source>
</evidence>
<dbReference type="CDD" id="cd01065">
    <property type="entry name" value="NAD_bind_Shikimate_DH"/>
    <property type="match status" value="1"/>
</dbReference>
<comment type="caution">
    <text evidence="9">The sequence shown here is derived from an EMBL/GenBank/DDBJ whole genome shotgun (WGS) entry which is preliminary data.</text>
</comment>
<name>A0A150XBS8_ROSEK</name>
<feature type="domain" description="Shikimate dehydrogenase substrate binding N-terminal" evidence="8">
    <location>
        <begin position="6"/>
        <end position="87"/>
    </location>
</feature>
<dbReference type="Gene3D" id="3.40.50.720">
    <property type="entry name" value="NAD(P)-binding Rossmann-like Domain"/>
    <property type="match status" value="1"/>
</dbReference>
<dbReference type="GO" id="GO:0004764">
    <property type="term" value="F:shikimate 3-dehydrogenase (NADP+) activity"/>
    <property type="evidence" value="ECO:0007669"/>
    <property type="project" value="UniProtKB-EC"/>
</dbReference>
<accession>A0A150XBS8</accession>
<dbReference type="NCBIfam" id="TIGR00507">
    <property type="entry name" value="aroE"/>
    <property type="match status" value="1"/>
</dbReference>
<dbReference type="AlphaFoldDB" id="A0A150XBS8"/>
<sequence length="255" mass="28839">MRKFGLIGYPLGHSFSKKHFSDKFEKEGIKAEYELYPLEDIEEFPALVKNTKGLEGINVTIPYKESVMKFLDEIDEKASTIGAVNTIKIQNGKLKGYNTDYLGFKNSLVKFIGANPMPSNALILGTGGASKAVQTVLSDLDIQFKLISRNPQTDEFSYQHFSTSTPQHSNTLTPQHLNTYQLIINTTPLGMAPKIDELPDLPYQQLTTDHFLYDLVYNPLVTAFMQKGIEAKCWVKNGLEMLHKQAKASWEIWNR</sequence>
<dbReference type="InterPro" id="IPR022893">
    <property type="entry name" value="Shikimate_DH_fam"/>
</dbReference>
<evidence type="ECO:0000256" key="6">
    <source>
        <dbReference type="ARBA" id="ARBA00023141"/>
    </source>
</evidence>
<dbReference type="STRING" id="279360.MB14_02835"/>
<dbReference type="GO" id="GO:0005829">
    <property type="term" value="C:cytosol"/>
    <property type="evidence" value="ECO:0007669"/>
    <property type="project" value="TreeGrafter"/>
</dbReference>
<dbReference type="SUPFAM" id="SSF53223">
    <property type="entry name" value="Aminoacid dehydrogenase-like, N-terminal domain"/>
    <property type="match status" value="1"/>
</dbReference>
<keyword evidence="5" id="KW-0560">Oxidoreductase</keyword>
<reference evidence="9" key="1">
    <citation type="submission" date="2016-01" db="EMBL/GenBank/DDBJ databases">
        <title>Genome sequencing of Roseivirga ehrenbergii KMM 6017.</title>
        <authorList>
            <person name="Selvaratnam C."/>
            <person name="Thevarajoo S."/>
            <person name="Goh K.M."/>
            <person name="Ee R."/>
            <person name="Chan K.-G."/>
            <person name="Chong C.S."/>
        </authorList>
    </citation>
    <scope>NUCLEOTIDE SEQUENCE [LARGE SCALE GENOMIC DNA]</scope>
    <source>
        <strain evidence="9">KMM 6017</strain>
    </source>
</reference>
<dbReference type="EMBL" id="LQZQ01000023">
    <property type="protein sequence ID" value="KYG76199.1"/>
    <property type="molecule type" value="Genomic_DNA"/>
</dbReference>
<dbReference type="GO" id="GO:0019632">
    <property type="term" value="P:shikimate metabolic process"/>
    <property type="evidence" value="ECO:0007669"/>
    <property type="project" value="InterPro"/>
</dbReference>